<dbReference type="SUPFAM" id="SSF117892">
    <property type="entry name" value="Band 7/SPFH domain"/>
    <property type="match status" value="1"/>
</dbReference>
<gene>
    <name evidence="6" type="primary">106672089</name>
</gene>
<evidence type="ECO:0000259" key="5">
    <source>
        <dbReference type="SMART" id="SM00244"/>
    </source>
</evidence>
<evidence type="ECO:0000256" key="3">
    <source>
        <dbReference type="ARBA" id="ARBA00023136"/>
    </source>
</evidence>
<dbReference type="PROSITE" id="PS01270">
    <property type="entry name" value="BAND_7"/>
    <property type="match status" value="1"/>
</dbReference>
<keyword evidence="4" id="KW-0812">Transmembrane</keyword>
<dbReference type="InterPro" id="IPR036013">
    <property type="entry name" value="Band_7/SPFH_dom_sf"/>
</dbReference>
<dbReference type="InterPro" id="IPR018080">
    <property type="entry name" value="Band_7/stomatin-like_CS"/>
</dbReference>
<dbReference type="FunFam" id="3.30.479.30:FF:000004">
    <property type="entry name" value="Putative membrane protease family, stomatin"/>
    <property type="match status" value="1"/>
</dbReference>
<dbReference type="Gene3D" id="6.10.250.2090">
    <property type="match status" value="1"/>
</dbReference>
<keyword evidence="3 4" id="KW-0472">Membrane</keyword>
<comment type="similarity">
    <text evidence="2">Belongs to the band 7/mec-2 family.</text>
</comment>
<dbReference type="OrthoDB" id="2105077at2759"/>
<protein>
    <recommendedName>
        <fullName evidence="5">Band 7 domain-containing protein</fullName>
    </recommendedName>
</protein>
<reference evidence="6" key="1">
    <citation type="submission" date="2022-01" db="UniProtKB">
        <authorList>
            <consortium name="EnsemblMetazoa"/>
        </authorList>
    </citation>
    <scope>IDENTIFICATION</scope>
</reference>
<dbReference type="InterPro" id="IPR001972">
    <property type="entry name" value="Stomatin_HflK_fam"/>
</dbReference>
<sequence length="274" mass="30862">MYHSVDSHVPKIHDEENEKSNPTLELVLVILSYFIVVVTFPLTVLCTFQIVAEYERAIIFRLGKIRGGPQGPGLFFIVPFIDTVEIVDLRTVSMIIPQQEVLTRDSCTVLVGAVVYYHIEDPLSAILQIFNYRKATNHLAASTLRSVLGQKALSDIMSNRESIAQLMLEFLDKATDSWGIKIERVEIKEIRLPPQMQKAMAAEAEAEREAKAKLIVAESEIVAAQSLHEASQQFENDPIALQLRYLQTLNTPGENQQTVVFPVNLFCPLLSRRN</sequence>
<dbReference type="AlphaFoldDB" id="A0A8I6TH13"/>
<dbReference type="Pfam" id="PF01145">
    <property type="entry name" value="Band_7"/>
    <property type="match status" value="1"/>
</dbReference>
<evidence type="ECO:0000256" key="2">
    <source>
        <dbReference type="ARBA" id="ARBA00008164"/>
    </source>
</evidence>
<dbReference type="InterPro" id="IPR043202">
    <property type="entry name" value="Band-7_stomatin-like"/>
</dbReference>
<feature type="transmembrane region" description="Helical" evidence="4">
    <location>
        <begin position="26"/>
        <end position="52"/>
    </location>
</feature>
<dbReference type="EnsemblMetazoa" id="XM_014403222.2">
    <property type="protein sequence ID" value="XP_014258708.1"/>
    <property type="gene ID" value="LOC106672089"/>
</dbReference>
<dbReference type="GO" id="GO:0009898">
    <property type="term" value="C:cytoplasmic side of plasma membrane"/>
    <property type="evidence" value="ECO:0007669"/>
    <property type="project" value="UniProtKB-ARBA"/>
</dbReference>
<dbReference type="PRINTS" id="PR00721">
    <property type="entry name" value="STOMATIN"/>
</dbReference>
<dbReference type="KEGG" id="clec:106672089"/>
<evidence type="ECO:0000256" key="4">
    <source>
        <dbReference type="SAM" id="Phobius"/>
    </source>
</evidence>
<evidence type="ECO:0000313" key="7">
    <source>
        <dbReference type="Proteomes" id="UP000494040"/>
    </source>
</evidence>
<evidence type="ECO:0000256" key="1">
    <source>
        <dbReference type="ARBA" id="ARBA00004370"/>
    </source>
</evidence>
<dbReference type="Proteomes" id="UP000494040">
    <property type="component" value="Unassembled WGS sequence"/>
</dbReference>
<name>A0A8I6TH13_CIMLE</name>
<evidence type="ECO:0000313" key="6">
    <source>
        <dbReference type="EnsemblMetazoa" id="XP_014258708.1"/>
    </source>
</evidence>
<accession>A0A8I6TH13</accession>
<dbReference type="InterPro" id="IPR001107">
    <property type="entry name" value="Band_7"/>
</dbReference>
<proteinExistence type="inferred from homology"/>
<organism evidence="6 7">
    <name type="scientific">Cimex lectularius</name>
    <name type="common">Bed bug</name>
    <name type="synonym">Acanthia lectularia</name>
    <dbReference type="NCBI Taxonomy" id="79782"/>
    <lineage>
        <taxon>Eukaryota</taxon>
        <taxon>Metazoa</taxon>
        <taxon>Ecdysozoa</taxon>
        <taxon>Arthropoda</taxon>
        <taxon>Hexapoda</taxon>
        <taxon>Insecta</taxon>
        <taxon>Pterygota</taxon>
        <taxon>Neoptera</taxon>
        <taxon>Paraneoptera</taxon>
        <taxon>Hemiptera</taxon>
        <taxon>Heteroptera</taxon>
        <taxon>Panheteroptera</taxon>
        <taxon>Cimicomorpha</taxon>
        <taxon>Cimicidae</taxon>
        <taxon>Cimex</taxon>
    </lineage>
</organism>
<dbReference type="SMART" id="SM00244">
    <property type="entry name" value="PHB"/>
    <property type="match status" value="1"/>
</dbReference>
<comment type="subcellular location">
    <subcellularLocation>
        <location evidence="1">Membrane</location>
    </subcellularLocation>
</comment>
<feature type="domain" description="Band 7" evidence="5">
    <location>
        <begin position="46"/>
        <end position="204"/>
    </location>
</feature>
<keyword evidence="4" id="KW-1133">Transmembrane helix</keyword>
<keyword evidence="7" id="KW-1185">Reference proteome</keyword>
<dbReference type="Gene3D" id="3.30.479.30">
    <property type="entry name" value="Band 7 domain"/>
    <property type="match status" value="1"/>
</dbReference>
<dbReference type="PANTHER" id="PTHR10264:SF19">
    <property type="entry name" value="AT06885P-RELATED"/>
    <property type="match status" value="1"/>
</dbReference>
<dbReference type="PANTHER" id="PTHR10264">
    <property type="entry name" value="BAND 7 PROTEIN-RELATED"/>
    <property type="match status" value="1"/>
</dbReference>